<keyword evidence="3 8" id="KW-0479">Metal-binding</keyword>
<evidence type="ECO:0000256" key="5">
    <source>
        <dbReference type="ARBA" id="ARBA00022833"/>
    </source>
</evidence>
<evidence type="ECO:0000256" key="9">
    <source>
        <dbReference type="SAM" id="MobiDB-lite"/>
    </source>
</evidence>
<feature type="active site" evidence="8">
    <location>
        <position position="132"/>
    </location>
</feature>
<protein>
    <recommendedName>
        <fullName evidence="8">Putative [LysW]-lysine/[LysW]-ornithine hydrolase</fullName>
        <ecNumber evidence="8">3.5.1.130</ecNumber>
        <ecNumber evidence="8">3.5.1.132</ecNumber>
    </recommendedName>
</protein>
<dbReference type="NCBIfam" id="TIGR01902">
    <property type="entry name" value="dapE-lys-deAc"/>
    <property type="match status" value="1"/>
</dbReference>
<reference evidence="10 11" key="1">
    <citation type="journal article" date="2011" name="PLoS ONE">
        <title>Haloquadratum walsbyi: limited diversity in a global pond.</title>
        <authorList>
            <person name="Dyall-Smith M."/>
            <person name="Pfeiffer F."/>
            <person name="Klee K."/>
            <person name="Palm P."/>
            <person name="Gross K."/>
            <person name="Schuster S.C."/>
            <person name="Rampp M."/>
            <person name="Oesterhelt D."/>
        </authorList>
    </citation>
    <scope>NUCLEOTIDE SEQUENCE [LARGE SCALE GENOMIC DNA]</scope>
    <source>
        <strain evidence="11">DSM 16854 / JCM 12705 / C23</strain>
    </source>
</reference>
<dbReference type="EC" id="3.5.1.132" evidence="8"/>
<dbReference type="UniPathway" id="UPA00033">
    <property type="reaction ID" value="UER00039"/>
</dbReference>
<dbReference type="InterPro" id="IPR050072">
    <property type="entry name" value="Peptidase_M20A"/>
</dbReference>
<dbReference type="Gene3D" id="3.40.630.10">
    <property type="entry name" value="Zn peptidases"/>
    <property type="match status" value="2"/>
</dbReference>
<feature type="binding site" evidence="8">
    <location>
        <position position="180"/>
    </location>
    <ligand>
        <name>Zn(2+)</name>
        <dbReference type="ChEBI" id="CHEBI:29105"/>
        <label>2</label>
    </ligand>
</feature>
<keyword evidence="1 8" id="KW-0963">Cytoplasm</keyword>
<dbReference type="Proteomes" id="UP000007954">
    <property type="component" value="Chromosome"/>
</dbReference>
<dbReference type="PANTHER" id="PTHR43808:SF28">
    <property type="entry name" value="[LYSW]-LYSINE_[LYSW]-ORNITHINE HYDROLASE"/>
    <property type="match status" value="1"/>
</dbReference>
<feature type="active site" description="Proton acceptor" evidence="8">
    <location>
        <position position="179"/>
    </location>
</feature>
<dbReference type="HAMAP" id="MF_01120">
    <property type="entry name" value="LysK"/>
    <property type="match status" value="1"/>
</dbReference>
<dbReference type="GO" id="GO:0050897">
    <property type="term" value="F:cobalt ion binding"/>
    <property type="evidence" value="ECO:0007669"/>
    <property type="project" value="UniProtKB-UniRule"/>
</dbReference>
<feature type="region of interest" description="Disordered" evidence="9">
    <location>
        <begin position="410"/>
        <end position="449"/>
    </location>
</feature>
<feature type="binding site" evidence="8">
    <location>
        <position position="154"/>
    </location>
    <ligand>
        <name>Zn(2+)</name>
        <dbReference type="ChEBI" id="CHEBI:29105"/>
        <label>1</label>
    </ligand>
</feature>
<proteinExistence type="inferred from homology"/>
<comment type="function">
    <text evidence="8">Catalyzes the release of L-lysine from [LysW]-gamma-L-lysine and the release of L-ornithine from [LysW]-L-ornithine.</text>
</comment>
<evidence type="ECO:0000313" key="11">
    <source>
        <dbReference type="Proteomes" id="UP000007954"/>
    </source>
</evidence>
<dbReference type="NCBIfam" id="NF003367">
    <property type="entry name" value="PRK04443.1"/>
    <property type="match status" value="1"/>
</dbReference>
<dbReference type="EC" id="3.5.1.130" evidence="8"/>
<evidence type="ECO:0000256" key="7">
    <source>
        <dbReference type="ARBA" id="ARBA00023285"/>
    </source>
</evidence>
<evidence type="ECO:0000256" key="1">
    <source>
        <dbReference type="ARBA" id="ARBA00022490"/>
    </source>
</evidence>
<comment type="catalytic activity">
    <reaction evidence="8">
        <text>[amino-group carrier protein]-C-terminal-gamma-(L-lysyl)-L-glutamate + H2O = [amino-group carrier protein]-C-terminal-L-glutamate + L-lysine</text>
        <dbReference type="Rhea" id="RHEA:48684"/>
        <dbReference type="Rhea" id="RHEA-COMP:9693"/>
        <dbReference type="Rhea" id="RHEA-COMP:9715"/>
        <dbReference type="ChEBI" id="CHEBI:15377"/>
        <dbReference type="ChEBI" id="CHEBI:32551"/>
        <dbReference type="ChEBI" id="CHEBI:78525"/>
        <dbReference type="ChEBI" id="CHEBI:78526"/>
        <dbReference type="EC" id="3.5.1.130"/>
    </reaction>
</comment>
<dbReference type="GeneID" id="12449040"/>
<comment type="subcellular location">
    <subcellularLocation>
        <location evidence="8">Cytoplasm</location>
    </subcellularLocation>
</comment>
<evidence type="ECO:0000256" key="8">
    <source>
        <dbReference type="HAMAP-Rule" id="MF_01120"/>
    </source>
</evidence>
<feature type="binding site" evidence="8">
    <location>
        <position position="203"/>
    </location>
    <ligand>
        <name>Zn(2+)</name>
        <dbReference type="ChEBI" id="CHEBI:29105"/>
        <label>1</label>
    </ligand>
</feature>
<evidence type="ECO:0000313" key="10">
    <source>
        <dbReference type="EMBL" id="CCC41856.1"/>
    </source>
</evidence>
<dbReference type="KEGG" id="hwc:Hqrw_4133"/>
<dbReference type="GO" id="GO:0042450">
    <property type="term" value="P:L-arginine biosynthetic process via ornithine"/>
    <property type="evidence" value="ECO:0007669"/>
    <property type="project" value="UniProtKB-UniRule"/>
</dbReference>
<feature type="binding site" evidence="8">
    <location>
        <position position="130"/>
    </location>
    <ligand>
        <name>Zn(2+)</name>
        <dbReference type="ChEBI" id="CHEBI:29105"/>
        <label>1</label>
    </ligand>
</feature>
<gene>
    <name evidence="10" type="primary">argE2</name>
    <name evidence="8" type="synonym">lysK</name>
    <name evidence="10" type="ordered locus">Hqrw_4133</name>
</gene>
<sequence length="449" mass="48104">MNNDDACSHTNAHVHARMSEEIPDNKVADSIDTVRDVNADPTTSSIVTDGGTSFTTHHNVFDVQPGLTDGLDDAQTLLADLVSIPSTSGEESAAAERLCRFFESHGRDAWIDSVGNVRAPADDSVLLTSHIDTVPGDVPVKIENGVLWGRGSVDATGPLAAMAVAAVETGVSFAGVVREETTSAGAWHLIENRTPPEIVINGEPSGWDGITLGYRGFLSGTYVATSELGHSSRPEDNAIQSAVNWWSSVAEFFESEGTHNTDGVFETVTTKPVAFDGGPTEDGLVVESTVDVQFRVPPQYTIEDIREVAEGELSDGSVHWKKPIPPVMKSPRTDVARAFRVAIRSAGGEPRLLRKTGTSDMNIFSGAWDCPMATYGPGDSDLDHAPNEHLDLAEYDSATSVLVDVCNRLTDSETKTSTVTDPDMDSETGRDQIKSRSNHRDADPEPTKA</sequence>
<dbReference type="RefSeq" id="WP_014557125.1">
    <property type="nucleotide sequence ID" value="NC_017459.1"/>
</dbReference>
<dbReference type="PROSITE" id="PS00758">
    <property type="entry name" value="ARGE_DAPE_CPG2_1"/>
    <property type="match status" value="1"/>
</dbReference>
<feature type="binding site" evidence="8">
    <location>
        <position position="384"/>
    </location>
    <ligand>
        <name>Zn(2+)</name>
        <dbReference type="ChEBI" id="CHEBI:29105"/>
        <label>2</label>
    </ligand>
</feature>
<dbReference type="HOGENOM" id="CLU_021802_2_0_2"/>
<keyword evidence="7 8" id="KW-0170">Cobalt</keyword>
<comment type="similarity">
    <text evidence="8">Belongs to the peptidase M20A family. LysK subfamily.</text>
</comment>
<keyword evidence="8" id="KW-0055">Arginine biosynthesis</keyword>
<accession>G0LFU3</accession>
<evidence type="ECO:0000256" key="4">
    <source>
        <dbReference type="ARBA" id="ARBA00022801"/>
    </source>
</evidence>
<feature type="binding site" evidence="8">
    <location>
        <position position="154"/>
    </location>
    <ligand>
        <name>Zn(2+)</name>
        <dbReference type="ChEBI" id="CHEBI:29105"/>
        <label>2</label>
    </ligand>
</feature>
<dbReference type="GO" id="GO:0019878">
    <property type="term" value="P:lysine biosynthetic process via aminoadipic acid"/>
    <property type="evidence" value="ECO:0007669"/>
    <property type="project" value="UniProtKB-UniRule"/>
</dbReference>
<dbReference type="OrthoDB" id="156068at2157"/>
<dbReference type="Pfam" id="PF01546">
    <property type="entry name" value="Peptidase_M20"/>
    <property type="match status" value="1"/>
</dbReference>
<name>G0LFU3_HALWC</name>
<dbReference type="AlphaFoldDB" id="G0LFU3"/>
<comment type="cofactor">
    <cofactor evidence="8">
        <name>Zn(2+)</name>
        <dbReference type="ChEBI" id="CHEBI:29105"/>
    </cofactor>
    <cofactor evidence="8">
        <name>Co(2+)</name>
        <dbReference type="ChEBI" id="CHEBI:48828"/>
    </cofactor>
    <text evidence="8">Binds 2 Zn(2+) or Co(2+) ions per subunit.</text>
</comment>
<dbReference type="InterPro" id="IPR010175">
    <property type="entry name" value="LysK"/>
</dbReference>
<comment type="pathway">
    <text evidence="8">Amino-acid biosynthesis; L-lysine biosynthesis via AAA pathway; L-lysine from L-alpha-aminoadipate (Thermus route): step 5/5.</text>
</comment>
<dbReference type="GO" id="GO:0016811">
    <property type="term" value="F:hydrolase activity, acting on carbon-nitrogen (but not peptide) bonds, in linear amides"/>
    <property type="evidence" value="ECO:0007669"/>
    <property type="project" value="UniProtKB-UniRule"/>
</dbReference>
<dbReference type="PANTHER" id="PTHR43808">
    <property type="entry name" value="ACETYLORNITHINE DEACETYLASE"/>
    <property type="match status" value="1"/>
</dbReference>
<comment type="catalytic activity">
    <reaction evidence="8">
        <text>[amino-group carrier protein]-C-terminal-gamma-(L-ornithyl)-L-glutamate + H2O = [amino-group carrier protein]-C-terminal-L-glutamate + L-ornithine</text>
        <dbReference type="Rhea" id="RHEA:52676"/>
        <dbReference type="Rhea" id="RHEA-COMP:9693"/>
        <dbReference type="Rhea" id="RHEA-COMP:13328"/>
        <dbReference type="ChEBI" id="CHEBI:15377"/>
        <dbReference type="ChEBI" id="CHEBI:46911"/>
        <dbReference type="ChEBI" id="CHEBI:78525"/>
        <dbReference type="ChEBI" id="CHEBI:136763"/>
        <dbReference type="EC" id="3.5.1.132"/>
    </reaction>
</comment>
<dbReference type="GO" id="GO:0005737">
    <property type="term" value="C:cytoplasm"/>
    <property type="evidence" value="ECO:0007669"/>
    <property type="project" value="UniProtKB-SubCell"/>
</dbReference>
<dbReference type="GO" id="GO:0008270">
    <property type="term" value="F:zinc ion binding"/>
    <property type="evidence" value="ECO:0007669"/>
    <property type="project" value="UniProtKB-UniRule"/>
</dbReference>
<keyword evidence="6 8" id="KW-0457">Lysine biosynthesis</keyword>
<evidence type="ECO:0000256" key="2">
    <source>
        <dbReference type="ARBA" id="ARBA00022605"/>
    </source>
</evidence>
<evidence type="ECO:0000256" key="6">
    <source>
        <dbReference type="ARBA" id="ARBA00023154"/>
    </source>
</evidence>
<keyword evidence="2 8" id="KW-0028">Amino-acid biosynthesis</keyword>
<feature type="compositionally biased region" description="Basic and acidic residues" evidence="9">
    <location>
        <begin position="427"/>
        <end position="449"/>
    </location>
</feature>
<dbReference type="SUPFAM" id="SSF53187">
    <property type="entry name" value="Zn-dependent exopeptidases"/>
    <property type="match status" value="1"/>
</dbReference>
<keyword evidence="4 8" id="KW-0378">Hydrolase</keyword>
<comment type="pathway">
    <text evidence="8">Amino-acid biosynthesis; L-arginine biosynthesis.</text>
</comment>
<dbReference type="InterPro" id="IPR001261">
    <property type="entry name" value="ArgE/DapE_CS"/>
</dbReference>
<keyword evidence="5 8" id="KW-0862">Zinc</keyword>
<dbReference type="EMBL" id="FR746099">
    <property type="protein sequence ID" value="CCC41856.1"/>
    <property type="molecule type" value="Genomic_DNA"/>
</dbReference>
<evidence type="ECO:0000256" key="3">
    <source>
        <dbReference type="ARBA" id="ARBA00022723"/>
    </source>
</evidence>
<dbReference type="UniPathway" id="UPA00068"/>
<organism evidence="10 11">
    <name type="scientific">Haloquadratum walsbyi (strain DSM 16854 / JCM 12705 / C23)</name>
    <dbReference type="NCBI Taxonomy" id="768065"/>
    <lineage>
        <taxon>Archaea</taxon>
        <taxon>Methanobacteriati</taxon>
        <taxon>Methanobacteriota</taxon>
        <taxon>Stenosarchaea group</taxon>
        <taxon>Halobacteria</taxon>
        <taxon>Halobacteriales</taxon>
        <taxon>Haloferacaceae</taxon>
        <taxon>Haloquadratum</taxon>
    </lineage>
</organism>
<dbReference type="InterPro" id="IPR002933">
    <property type="entry name" value="Peptidase_M20"/>
</dbReference>